<feature type="region of interest" description="Disordered" evidence="1">
    <location>
        <begin position="237"/>
        <end position="261"/>
    </location>
</feature>
<reference evidence="2 3" key="2">
    <citation type="submission" date="2019-01" db="EMBL/GenBank/DDBJ databases">
        <title>The decoding of complex shrimp genome reveals the adaptation for benthos swimmer, frequently molting mechanism and breeding impact on genome.</title>
        <authorList>
            <person name="Sun Y."/>
            <person name="Gao Y."/>
            <person name="Yu Y."/>
        </authorList>
    </citation>
    <scope>NUCLEOTIDE SEQUENCE [LARGE SCALE GENOMIC DNA]</scope>
    <source>
        <tissue evidence="2">Muscle</tissue>
    </source>
</reference>
<sequence length="453" mass="49130">MPCPPLGPLVFPLAPALILPRAPRGTPSGRLSTRMRANWHTTASHVRFPSVFNVQLSSPRFHPQTSFLSLDLALPLHDAGAPLIRRRKPFGRETFCEVTERQSSLGRRRKVVTLTCYKGESEMTVRRGASLRSPPRKRTVRDPGAEVNQGSTGRGRIQLPDSEPDRGKPGRFLSNLTVADLPAKTAGSTIQAPLIAPITIAKRTTCKSRVVGNVVGNEGTSPRPAEVRLGTTATPLQARGRKHRRAGPLRRSRQRQAGAEEGEVWRWGGAAAAGARLWLLNGHRWDGIIAQPFQFPAFNGRSSSLERTHCGRPKPARGPGLRRSDPAQAAAYPNTRAPSIPPFRALGQGPPSCPATRTRTVIKYNQRARSPHAQGPAVPGNPHEMERSDVVSPAEVPGDSHSAPSPAVPRGISPPFINGLRLLGSLYYARRSATHPSRAFAHALEPPCKHQEA</sequence>
<gene>
    <name evidence="2" type="ORF">C7M84_022672</name>
</gene>
<evidence type="ECO:0000313" key="3">
    <source>
        <dbReference type="Proteomes" id="UP000283509"/>
    </source>
</evidence>
<protein>
    <submittedName>
        <fullName evidence="2">Uncharacterized protein</fullName>
    </submittedName>
</protein>
<feature type="compositionally biased region" description="Basic residues" evidence="1">
    <location>
        <begin position="239"/>
        <end position="254"/>
    </location>
</feature>
<evidence type="ECO:0000313" key="2">
    <source>
        <dbReference type="EMBL" id="ROT84141.1"/>
    </source>
</evidence>
<organism evidence="2 3">
    <name type="scientific">Penaeus vannamei</name>
    <name type="common">Whiteleg shrimp</name>
    <name type="synonym">Litopenaeus vannamei</name>
    <dbReference type="NCBI Taxonomy" id="6689"/>
    <lineage>
        <taxon>Eukaryota</taxon>
        <taxon>Metazoa</taxon>
        <taxon>Ecdysozoa</taxon>
        <taxon>Arthropoda</taxon>
        <taxon>Crustacea</taxon>
        <taxon>Multicrustacea</taxon>
        <taxon>Malacostraca</taxon>
        <taxon>Eumalacostraca</taxon>
        <taxon>Eucarida</taxon>
        <taxon>Decapoda</taxon>
        <taxon>Dendrobranchiata</taxon>
        <taxon>Penaeoidea</taxon>
        <taxon>Penaeidae</taxon>
        <taxon>Penaeus</taxon>
    </lineage>
</organism>
<name>A0A423U607_PENVA</name>
<feature type="region of interest" description="Disordered" evidence="1">
    <location>
        <begin position="366"/>
        <end position="410"/>
    </location>
</feature>
<feature type="region of interest" description="Disordered" evidence="1">
    <location>
        <begin position="302"/>
        <end position="353"/>
    </location>
</feature>
<dbReference type="Proteomes" id="UP000283509">
    <property type="component" value="Unassembled WGS sequence"/>
</dbReference>
<accession>A0A423U607</accession>
<feature type="region of interest" description="Disordered" evidence="1">
    <location>
        <begin position="124"/>
        <end position="171"/>
    </location>
</feature>
<dbReference type="EMBL" id="QCYY01000589">
    <property type="protein sequence ID" value="ROT84141.1"/>
    <property type="molecule type" value="Genomic_DNA"/>
</dbReference>
<proteinExistence type="predicted"/>
<keyword evidence="3" id="KW-1185">Reference proteome</keyword>
<reference evidence="2 3" key="1">
    <citation type="submission" date="2018-04" db="EMBL/GenBank/DDBJ databases">
        <authorList>
            <person name="Zhang X."/>
            <person name="Yuan J."/>
            <person name="Li F."/>
            <person name="Xiang J."/>
        </authorList>
    </citation>
    <scope>NUCLEOTIDE SEQUENCE [LARGE SCALE GENOMIC DNA]</scope>
    <source>
        <tissue evidence="2">Muscle</tissue>
    </source>
</reference>
<comment type="caution">
    <text evidence="2">The sequence shown here is derived from an EMBL/GenBank/DDBJ whole genome shotgun (WGS) entry which is preliminary data.</text>
</comment>
<evidence type="ECO:0000256" key="1">
    <source>
        <dbReference type="SAM" id="MobiDB-lite"/>
    </source>
</evidence>
<dbReference type="AlphaFoldDB" id="A0A423U607"/>